<evidence type="ECO:0000313" key="2">
    <source>
        <dbReference type="Proteomes" id="UP001187315"/>
    </source>
</evidence>
<name>A0AA88LT10_TACVA</name>
<keyword evidence="2" id="KW-1185">Reference proteome</keyword>
<reference evidence="1" key="1">
    <citation type="submission" date="2023-08" db="EMBL/GenBank/DDBJ databases">
        <title>Pelteobagrus vachellii genome.</title>
        <authorList>
            <person name="Liu H."/>
        </authorList>
    </citation>
    <scope>NUCLEOTIDE SEQUENCE</scope>
    <source>
        <strain evidence="1">PRFRI_2022a</strain>
        <tissue evidence="1">Muscle</tissue>
    </source>
</reference>
<dbReference type="EMBL" id="JAVHJS010000021">
    <property type="protein sequence ID" value="KAK2823512.1"/>
    <property type="molecule type" value="Genomic_DNA"/>
</dbReference>
<gene>
    <name evidence="1" type="ORF">Q7C36_020112</name>
</gene>
<dbReference type="AlphaFoldDB" id="A0AA88LT10"/>
<evidence type="ECO:0000313" key="1">
    <source>
        <dbReference type="EMBL" id="KAK2823512.1"/>
    </source>
</evidence>
<sequence length="97" mass="10287">MLLLIIASQEWQHSPPSSTVPSLPTGFRGYGAVGAGDELAQLQASHQEVACGPLALKMRASLALPVNCLRLPVDAASGYVCATGEEYSMFETREGYC</sequence>
<protein>
    <submittedName>
        <fullName evidence="1">Uncharacterized protein</fullName>
    </submittedName>
</protein>
<comment type="caution">
    <text evidence="1">The sequence shown here is derived from an EMBL/GenBank/DDBJ whole genome shotgun (WGS) entry which is preliminary data.</text>
</comment>
<proteinExistence type="predicted"/>
<accession>A0AA88LT10</accession>
<dbReference type="Proteomes" id="UP001187315">
    <property type="component" value="Unassembled WGS sequence"/>
</dbReference>
<organism evidence="1 2">
    <name type="scientific">Tachysurus vachellii</name>
    <name type="common">Darkbarbel catfish</name>
    <name type="synonym">Pelteobagrus vachellii</name>
    <dbReference type="NCBI Taxonomy" id="175792"/>
    <lineage>
        <taxon>Eukaryota</taxon>
        <taxon>Metazoa</taxon>
        <taxon>Chordata</taxon>
        <taxon>Craniata</taxon>
        <taxon>Vertebrata</taxon>
        <taxon>Euteleostomi</taxon>
        <taxon>Actinopterygii</taxon>
        <taxon>Neopterygii</taxon>
        <taxon>Teleostei</taxon>
        <taxon>Ostariophysi</taxon>
        <taxon>Siluriformes</taxon>
        <taxon>Bagridae</taxon>
        <taxon>Tachysurus</taxon>
    </lineage>
</organism>